<dbReference type="CDD" id="cd12797">
    <property type="entry name" value="M23_peptidase"/>
    <property type="match status" value="1"/>
</dbReference>
<feature type="region of interest" description="Disordered" evidence="1">
    <location>
        <begin position="174"/>
        <end position="226"/>
    </location>
</feature>
<dbReference type="Proteomes" id="UP000627573">
    <property type="component" value="Unassembled WGS sequence"/>
</dbReference>
<keyword evidence="2" id="KW-1133">Transmembrane helix</keyword>
<dbReference type="Gene3D" id="1.10.530.10">
    <property type="match status" value="1"/>
</dbReference>
<sequence length="560" mass="58178">MESKNNSLLIGLIALVLVIPMTLLVGLAILFQDEEEQQTATDCLGGTGTTAVSGDMIAPPGSFIKPVDPALVEFTSPFGERWGTQHKGIDLAGPIGTPIYAAADGTVADAGAASGFGQWVVLDHVIDGQLTSTVYGHIDTYVVEAGQQVRAGQQIATIGNRGESTGPHLHFEIWPGGRSGGAAVDPKPQYDASPAPGEKKADSASPSTSGPRAPPAPSAPSAAGGADLAQALPASAGSEQNMQVNTKKLIRALHLKFGDRLDTLGGWRADGGGFSDHPSGQAVDAMIPDYSSGTGVATGDEVLNYVMGNAEFFNVDYAIWRQTYYPVGGTPNKMDDRGSDNENHFNHVHITVRGGGFDEGSMQWGSLPGGSGQATKTAVDCTIAGTGLGDSLAAGSVPPEFAPWLERAGAICPQIKPSLLAAQIEQESGFQQHGYNSAGASGYTQFIDSTWATYGYAVDEQGKKIGPAGSGDRNKISDAVMAQGDYMCRIASIIDGAIADGSVKAPNGPTELYLAGYNAGEGSVLREGGFPTSHSDYIVQTRPYADKIIANEAKFRAINK</sequence>
<evidence type="ECO:0000259" key="4">
    <source>
        <dbReference type="Pfam" id="PF01551"/>
    </source>
</evidence>
<dbReference type="AlphaFoldDB" id="A0A8I0ZX45"/>
<evidence type="ECO:0000256" key="2">
    <source>
        <dbReference type="SAM" id="Phobius"/>
    </source>
</evidence>
<evidence type="ECO:0000259" key="3">
    <source>
        <dbReference type="Pfam" id="PF01464"/>
    </source>
</evidence>
<dbReference type="InterPro" id="IPR016047">
    <property type="entry name" value="M23ase_b-sheet_dom"/>
</dbReference>
<dbReference type="InterPro" id="IPR058593">
    <property type="entry name" value="ARB_07466-like_C"/>
</dbReference>
<evidence type="ECO:0000256" key="1">
    <source>
        <dbReference type="SAM" id="MobiDB-lite"/>
    </source>
</evidence>
<dbReference type="Pfam" id="PF26571">
    <property type="entry name" value="VldE"/>
    <property type="match status" value="1"/>
</dbReference>
<evidence type="ECO:0000313" key="7">
    <source>
        <dbReference type="Proteomes" id="UP000627573"/>
    </source>
</evidence>
<dbReference type="SUPFAM" id="SSF51261">
    <property type="entry name" value="Duplicated hybrid motif"/>
    <property type="match status" value="1"/>
</dbReference>
<organism evidence="6 7">
    <name type="scientific">Rhodococcus erythropolis</name>
    <name type="common">Arthrobacter picolinophilus</name>
    <dbReference type="NCBI Taxonomy" id="1833"/>
    <lineage>
        <taxon>Bacteria</taxon>
        <taxon>Bacillati</taxon>
        <taxon>Actinomycetota</taxon>
        <taxon>Actinomycetes</taxon>
        <taxon>Mycobacteriales</taxon>
        <taxon>Nocardiaceae</taxon>
        <taxon>Rhodococcus</taxon>
        <taxon>Rhodococcus erythropolis group</taxon>
    </lineage>
</organism>
<dbReference type="EMBL" id="JAECSB010000057">
    <property type="protein sequence ID" value="MBH5144238.1"/>
    <property type="molecule type" value="Genomic_DNA"/>
</dbReference>
<comment type="caution">
    <text evidence="6">The sequence shown here is derived from an EMBL/GenBank/DDBJ whole genome shotgun (WGS) entry which is preliminary data.</text>
</comment>
<dbReference type="InterPro" id="IPR050570">
    <property type="entry name" value="Cell_wall_metabolism_enzyme"/>
</dbReference>
<dbReference type="Pfam" id="PF01464">
    <property type="entry name" value="SLT"/>
    <property type="match status" value="1"/>
</dbReference>
<feature type="transmembrane region" description="Helical" evidence="2">
    <location>
        <begin position="7"/>
        <end position="31"/>
    </location>
</feature>
<dbReference type="Gene3D" id="2.70.70.10">
    <property type="entry name" value="Glucose Permease (Domain IIA)"/>
    <property type="match status" value="1"/>
</dbReference>
<dbReference type="SUPFAM" id="SSF53955">
    <property type="entry name" value="Lysozyme-like"/>
    <property type="match status" value="1"/>
</dbReference>
<protein>
    <submittedName>
        <fullName evidence="6">M23 family metallopeptidase</fullName>
    </submittedName>
</protein>
<feature type="domain" description="ARB-07466-like C-terminal" evidence="5">
    <location>
        <begin position="239"/>
        <end position="345"/>
    </location>
</feature>
<dbReference type="InterPro" id="IPR011055">
    <property type="entry name" value="Dup_hybrid_motif"/>
</dbReference>
<evidence type="ECO:0000313" key="6">
    <source>
        <dbReference type="EMBL" id="MBH5144238.1"/>
    </source>
</evidence>
<keyword evidence="7" id="KW-1185">Reference proteome</keyword>
<feature type="domain" description="M23ase beta-sheet core" evidence="4">
    <location>
        <begin position="85"/>
        <end position="178"/>
    </location>
</feature>
<dbReference type="PANTHER" id="PTHR21666:SF270">
    <property type="entry name" value="MUREIN HYDROLASE ACTIVATOR ENVC"/>
    <property type="match status" value="1"/>
</dbReference>
<dbReference type="Pfam" id="PF01551">
    <property type="entry name" value="Peptidase_M23"/>
    <property type="match status" value="1"/>
</dbReference>
<proteinExistence type="predicted"/>
<dbReference type="RefSeq" id="WP_149357581.1">
    <property type="nucleotide sequence ID" value="NZ_JAECSB010000057.1"/>
</dbReference>
<keyword evidence="2" id="KW-0812">Transmembrane</keyword>
<dbReference type="InterPro" id="IPR008258">
    <property type="entry name" value="Transglycosylase_SLT_dom_1"/>
</dbReference>
<gene>
    <name evidence="6" type="ORF">I3517_16600</name>
</gene>
<feature type="domain" description="Transglycosylase SLT" evidence="3">
    <location>
        <begin position="413"/>
        <end position="527"/>
    </location>
</feature>
<dbReference type="GO" id="GO:0004222">
    <property type="term" value="F:metalloendopeptidase activity"/>
    <property type="evidence" value="ECO:0007669"/>
    <property type="project" value="TreeGrafter"/>
</dbReference>
<evidence type="ECO:0000259" key="5">
    <source>
        <dbReference type="Pfam" id="PF26571"/>
    </source>
</evidence>
<keyword evidence="2" id="KW-0472">Membrane</keyword>
<reference evidence="6 7" key="1">
    <citation type="submission" date="2020-12" db="EMBL/GenBank/DDBJ databases">
        <title>Draft genome sequence of furan degrading bacterial strain FUR100.</title>
        <authorList>
            <person name="Woiski C."/>
        </authorList>
    </citation>
    <scope>NUCLEOTIDE SEQUENCE [LARGE SCALE GENOMIC DNA]</scope>
    <source>
        <strain evidence="6 7">FUR100</strain>
    </source>
</reference>
<name>A0A8I0ZX45_RHOER</name>
<accession>A0A8I0ZX45</accession>
<dbReference type="InterPro" id="IPR023346">
    <property type="entry name" value="Lysozyme-like_dom_sf"/>
</dbReference>
<dbReference type="PANTHER" id="PTHR21666">
    <property type="entry name" value="PEPTIDASE-RELATED"/>
    <property type="match status" value="1"/>
</dbReference>